<evidence type="ECO:0000313" key="2">
    <source>
        <dbReference type="Proteomes" id="UP000244924"/>
    </source>
</evidence>
<dbReference type="AlphaFoldDB" id="A0A2R8BN45"/>
<dbReference type="Proteomes" id="UP000244924">
    <property type="component" value="Unassembled WGS sequence"/>
</dbReference>
<name>A0A2R8BN45_9RHOB</name>
<dbReference type="EMBL" id="OMOQ01000004">
    <property type="protein sequence ID" value="SPH24788.1"/>
    <property type="molecule type" value="Genomic_DNA"/>
</dbReference>
<gene>
    <name evidence="1" type="ORF">DEA8626_03825</name>
</gene>
<reference evidence="1 2" key="1">
    <citation type="submission" date="2018-03" db="EMBL/GenBank/DDBJ databases">
        <authorList>
            <person name="Keele B.F."/>
        </authorList>
    </citation>
    <scope>NUCLEOTIDE SEQUENCE [LARGE SCALE GENOMIC DNA]</scope>
    <source>
        <strain evidence="1 2">CECT 8626</strain>
    </source>
</reference>
<proteinExistence type="predicted"/>
<evidence type="ECO:0000313" key="1">
    <source>
        <dbReference type="EMBL" id="SPH24788.1"/>
    </source>
</evidence>
<organism evidence="1 2">
    <name type="scientific">Albidovulum aquaemixtae</name>
    <dbReference type="NCBI Taxonomy" id="1542388"/>
    <lineage>
        <taxon>Bacteria</taxon>
        <taxon>Pseudomonadati</taxon>
        <taxon>Pseudomonadota</taxon>
        <taxon>Alphaproteobacteria</taxon>
        <taxon>Rhodobacterales</taxon>
        <taxon>Paracoccaceae</taxon>
        <taxon>Albidovulum</taxon>
    </lineage>
</organism>
<dbReference type="OrthoDB" id="7876689at2"/>
<dbReference type="RefSeq" id="WP_108854788.1">
    <property type="nucleotide sequence ID" value="NZ_OMOQ01000004.1"/>
</dbReference>
<protein>
    <recommendedName>
        <fullName evidence="3">Beta-barrel assembly machine subunit BamF</fullName>
    </recommendedName>
</protein>
<accession>A0A2R8BN45</accession>
<keyword evidence="2" id="KW-1185">Reference proteome</keyword>
<dbReference type="PROSITE" id="PS51257">
    <property type="entry name" value="PROKAR_LIPOPROTEIN"/>
    <property type="match status" value="1"/>
</dbReference>
<evidence type="ECO:0008006" key="3">
    <source>
        <dbReference type="Google" id="ProtNLM"/>
    </source>
</evidence>
<dbReference type="InterPro" id="IPR021395">
    <property type="entry name" value="DUF3035"/>
</dbReference>
<dbReference type="Pfam" id="PF11233">
    <property type="entry name" value="DUF3035"/>
    <property type="match status" value="1"/>
</dbReference>
<sequence>MAAKRRSRAVLVRGVLLGAALMLSACGGRGKDPTLMNVRSASRSPDEFAILPTKPLQLPEDLASLPNPTPGGANITDPTPEADAVAALGGNPARLGPTTIAAGNGGLVSYAARFGTSADIRGVLAAEDLEYRRDNDGRLLERLANVNVYYRAYAPMSLDQYAELERWRRVGAKTVGAPPEEVFTGN</sequence>